<dbReference type="InterPro" id="IPR050597">
    <property type="entry name" value="Cytochrome_c_Oxidase_Subunit"/>
</dbReference>
<dbReference type="PROSITE" id="PS51007">
    <property type="entry name" value="CYTC"/>
    <property type="match status" value="1"/>
</dbReference>
<sequence length="114" mass="11786">MKAITGVILSLAMLSATAQAAGNIDAGKAATEKFNCASCHGKDFNSPIDPAYPKIAGQHKDYLEHALKAYQRGDGPNGRTNAIMGAQAKALSAADIANISAYLSSLPGNLVLKK</sequence>
<keyword evidence="7" id="KW-0732">Signal</keyword>
<keyword evidence="4" id="KW-0249">Electron transport</keyword>
<dbReference type="Proteomes" id="UP000612361">
    <property type="component" value="Unassembled WGS sequence"/>
</dbReference>
<evidence type="ECO:0000256" key="5">
    <source>
        <dbReference type="ARBA" id="ARBA00023004"/>
    </source>
</evidence>
<reference evidence="9" key="1">
    <citation type="submission" date="2020-08" db="EMBL/GenBank/DDBJ databases">
        <title>Novel species isolated from subtropical streams in China.</title>
        <authorList>
            <person name="Lu H."/>
        </authorList>
    </citation>
    <scope>NUCLEOTIDE SEQUENCE</scope>
    <source>
        <strain evidence="9">CY7W</strain>
    </source>
</reference>
<accession>A0A923I1S8</accession>
<feature type="signal peptide" evidence="7">
    <location>
        <begin position="1"/>
        <end position="20"/>
    </location>
</feature>
<dbReference type="InterPro" id="IPR036909">
    <property type="entry name" value="Cyt_c-like_dom_sf"/>
</dbReference>
<keyword evidence="5 6" id="KW-0408">Iron</keyword>
<keyword evidence="1" id="KW-0813">Transport</keyword>
<dbReference type="GO" id="GO:0046872">
    <property type="term" value="F:metal ion binding"/>
    <property type="evidence" value="ECO:0007669"/>
    <property type="project" value="UniProtKB-KW"/>
</dbReference>
<evidence type="ECO:0000256" key="4">
    <source>
        <dbReference type="ARBA" id="ARBA00022982"/>
    </source>
</evidence>
<evidence type="ECO:0000313" key="9">
    <source>
        <dbReference type="EMBL" id="MBC3936218.1"/>
    </source>
</evidence>
<dbReference type="Pfam" id="PF00034">
    <property type="entry name" value="Cytochrom_C"/>
    <property type="match status" value="1"/>
</dbReference>
<dbReference type="Gene3D" id="1.10.760.10">
    <property type="entry name" value="Cytochrome c-like domain"/>
    <property type="match status" value="1"/>
</dbReference>
<dbReference type="PANTHER" id="PTHR33751">
    <property type="entry name" value="CBB3-TYPE CYTOCHROME C OXIDASE SUBUNIT FIXP"/>
    <property type="match status" value="1"/>
</dbReference>
<evidence type="ECO:0000256" key="6">
    <source>
        <dbReference type="PROSITE-ProRule" id="PRU00433"/>
    </source>
</evidence>
<keyword evidence="2 6" id="KW-0349">Heme</keyword>
<keyword evidence="10" id="KW-1185">Reference proteome</keyword>
<feature type="domain" description="Cytochrome c" evidence="8">
    <location>
        <begin position="22"/>
        <end position="107"/>
    </location>
</feature>
<dbReference type="EMBL" id="JACOGG010000013">
    <property type="protein sequence ID" value="MBC3936218.1"/>
    <property type="molecule type" value="Genomic_DNA"/>
</dbReference>
<dbReference type="SUPFAM" id="SSF46626">
    <property type="entry name" value="Cytochrome c"/>
    <property type="match status" value="1"/>
</dbReference>
<dbReference type="GO" id="GO:0020037">
    <property type="term" value="F:heme binding"/>
    <property type="evidence" value="ECO:0007669"/>
    <property type="project" value="InterPro"/>
</dbReference>
<gene>
    <name evidence="9" type="ORF">H8K47_12660</name>
</gene>
<evidence type="ECO:0000256" key="7">
    <source>
        <dbReference type="SAM" id="SignalP"/>
    </source>
</evidence>
<evidence type="ECO:0000313" key="10">
    <source>
        <dbReference type="Proteomes" id="UP000612361"/>
    </source>
</evidence>
<name>A0A923I1S8_9BURK</name>
<dbReference type="PANTHER" id="PTHR33751:SF9">
    <property type="entry name" value="CYTOCHROME C4"/>
    <property type="match status" value="1"/>
</dbReference>
<organism evidence="9 10">
    <name type="scientific">Undibacterium rugosum</name>
    <dbReference type="NCBI Taxonomy" id="2762291"/>
    <lineage>
        <taxon>Bacteria</taxon>
        <taxon>Pseudomonadati</taxon>
        <taxon>Pseudomonadota</taxon>
        <taxon>Betaproteobacteria</taxon>
        <taxon>Burkholderiales</taxon>
        <taxon>Oxalobacteraceae</taxon>
        <taxon>Undibacterium</taxon>
    </lineage>
</organism>
<evidence type="ECO:0000259" key="8">
    <source>
        <dbReference type="PROSITE" id="PS51007"/>
    </source>
</evidence>
<keyword evidence="3 6" id="KW-0479">Metal-binding</keyword>
<protein>
    <submittedName>
        <fullName evidence="9">Cytochrome c</fullName>
    </submittedName>
</protein>
<proteinExistence type="predicted"/>
<evidence type="ECO:0000256" key="1">
    <source>
        <dbReference type="ARBA" id="ARBA00022448"/>
    </source>
</evidence>
<evidence type="ECO:0000256" key="2">
    <source>
        <dbReference type="ARBA" id="ARBA00022617"/>
    </source>
</evidence>
<dbReference type="InterPro" id="IPR009056">
    <property type="entry name" value="Cyt_c-like_dom"/>
</dbReference>
<dbReference type="RefSeq" id="WP_186881782.1">
    <property type="nucleotide sequence ID" value="NZ_JACOGG010000013.1"/>
</dbReference>
<dbReference type="AlphaFoldDB" id="A0A923I1S8"/>
<dbReference type="GO" id="GO:0009055">
    <property type="term" value="F:electron transfer activity"/>
    <property type="evidence" value="ECO:0007669"/>
    <property type="project" value="InterPro"/>
</dbReference>
<evidence type="ECO:0000256" key="3">
    <source>
        <dbReference type="ARBA" id="ARBA00022723"/>
    </source>
</evidence>
<feature type="chain" id="PRO_5037000284" evidence="7">
    <location>
        <begin position="21"/>
        <end position="114"/>
    </location>
</feature>
<comment type="caution">
    <text evidence="9">The sequence shown here is derived from an EMBL/GenBank/DDBJ whole genome shotgun (WGS) entry which is preliminary data.</text>
</comment>